<feature type="region of interest" description="Disordered" evidence="1">
    <location>
        <begin position="138"/>
        <end position="176"/>
    </location>
</feature>
<evidence type="ECO:0000256" key="1">
    <source>
        <dbReference type="SAM" id="MobiDB-lite"/>
    </source>
</evidence>
<organism evidence="2 3">
    <name type="scientific">Sediminibacillus halophilus</name>
    <dbReference type="NCBI Taxonomy" id="482461"/>
    <lineage>
        <taxon>Bacteria</taxon>
        <taxon>Bacillati</taxon>
        <taxon>Bacillota</taxon>
        <taxon>Bacilli</taxon>
        <taxon>Bacillales</taxon>
        <taxon>Bacillaceae</taxon>
        <taxon>Sediminibacillus</taxon>
    </lineage>
</organism>
<accession>A0A1G9MUN9</accession>
<reference evidence="3" key="1">
    <citation type="submission" date="2016-10" db="EMBL/GenBank/DDBJ databases">
        <authorList>
            <person name="Varghese N."/>
            <person name="Submissions S."/>
        </authorList>
    </citation>
    <scope>NUCLEOTIDE SEQUENCE [LARGE SCALE GENOMIC DNA]</scope>
    <source>
        <strain evidence="3">CGMCC 1.6199</strain>
    </source>
</reference>
<dbReference type="OrthoDB" id="9790372at2"/>
<dbReference type="RefSeq" id="WP_074597466.1">
    <property type="nucleotide sequence ID" value="NZ_FNHF01000001.1"/>
</dbReference>
<dbReference type="STRING" id="482461.SAMN05216244_0713"/>
<dbReference type="InterPro" id="IPR003772">
    <property type="entry name" value="YceD"/>
</dbReference>
<dbReference type="Pfam" id="PF02620">
    <property type="entry name" value="YceD"/>
    <property type="match status" value="1"/>
</dbReference>
<feature type="compositionally biased region" description="Basic and acidic residues" evidence="1">
    <location>
        <begin position="148"/>
        <end position="176"/>
    </location>
</feature>
<evidence type="ECO:0000313" key="3">
    <source>
        <dbReference type="Proteomes" id="UP000182347"/>
    </source>
</evidence>
<evidence type="ECO:0008006" key="4">
    <source>
        <dbReference type="Google" id="ProtNLM"/>
    </source>
</evidence>
<sequence length="176" mass="20236">MKFALQKLKMAGTEGYSFEDHVDISEIEEMNNDIRKIDPVLVKGRATTQGNEITFHFSIDGEMILPCARTLVDVPYPFHIDALEVFSASPYYQEEDESEIHPVDGEMLDLTPYIKENVLLEVPFRVFSDDPKVQENALTEGEGWELQTEGKTEEKVDPRLEKLQSLLNKKDQEENR</sequence>
<keyword evidence="3" id="KW-1185">Reference proteome</keyword>
<evidence type="ECO:0000313" key="2">
    <source>
        <dbReference type="EMBL" id="SDL77355.1"/>
    </source>
</evidence>
<name>A0A1G9MUN9_9BACI</name>
<gene>
    <name evidence="2" type="ORF">SAMN05216244_0713</name>
</gene>
<dbReference type="EMBL" id="FNHF01000001">
    <property type="protein sequence ID" value="SDL77355.1"/>
    <property type="molecule type" value="Genomic_DNA"/>
</dbReference>
<proteinExistence type="predicted"/>
<dbReference type="AlphaFoldDB" id="A0A1G9MUN9"/>
<protein>
    <recommendedName>
        <fullName evidence="4">DUF177 domain-containing protein</fullName>
    </recommendedName>
</protein>
<dbReference type="Proteomes" id="UP000182347">
    <property type="component" value="Unassembled WGS sequence"/>
</dbReference>